<evidence type="ECO:0000313" key="4">
    <source>
        <dbReference type="Proteomes" id="UP000000673"/>
    </source>
</evidence>
<evidence type="ECO:0008006" key="5">
    <source>
        <dbReference type="Google" id="ProtNLM"/>
    </source>
</evidence>
<evidence type="ECO:0000313" key="3">
    <source>
        <dbReference type="EnsemblMetazoa" id="ADAC008034-PA"/>
    </source>
</evidence>
<evidence type="ECO:0000313" key="2">
    <source>
        <dbReference type="EMBL" id="ETN60357.1"/>
    </source>
</evidence>
<keyword evidence="4" id="KW-1185">Reference proteome</keyword>
<dbReference type="EnsemblMetazoa" id="ADAC008034-RA">
    <property type="protein sequence ID" value="ADAC008034-PA"/>
    <property type="gene ID" value="ADAC008034"/>
</dbReference>
<dbReference type="AlphaFoldDB" id="W5J7C4"/>
<proteinExistence type="predicted"/>
<reference evidence="3" key="4">
    <citation type="submission" date="2015-06" db="UniProtKB">
        <authorList>
            <consortium name="EnsemblMetazoa"/>
        </authorList>
    </citation>
    <scope>IDENTIFICATION</scope>
</reference>
<dbReference type="VEuPathDB" id="VectorBase:ADAC008034"/>
<feature type="chain" id="PRO_5010154986" description="Secreted protein" evidence="1">
    <location>
        <begin position="17"/>
        <end position="96"/>
    </location>
</feature>
<keyword evidence="1" id="KW-0732">Signal</keyword>
<name>W5J7C4_ANODA</name>
<accession>W5J7C4</accession>
<reference evidence="2" key="2">
    <citation type="submission" date="2010-05" db="EMBL/GenBank/DDBJ databases">
        <authorList>
            <person name="Almeida L.G."/>
            <person name="Nicolas M.F."/>
            <person name="Souza R.C."/>
            <person name="Vasconcelos A.T.R."/>
        </authorList>
    </citation>
    <scope>NUCLEOTIDE SEQUENCE</scope>
</reference>
<organism evidence="2">
    <name type="scientific">Anopheles darlingi</name>
    <name type="common">Mosquito</name>
    <dbReference type="NCBI Taxonomy" id="43151"/>
    <lineage>
        <taxon>Eukaryota</taxon>
        <taxon>Metazoa</taxon>
        <taxon>Ecdysozoa</taxon>
        <taxon>Arthropoda</taxon>
        <taxon>Hexapoda</taxon>
        <taxon>Insecta</taxon>
        <taxon>Pterygota</taxon>
        <taxon>Neoptera</taxon>
        <taxon>Endopterygota</taxon>
        <taxon>Diptera</taxon>
        <taxon>Nematocera</taxon>
        <taxon>Culicoidea</taxon>
        <taxon>Culicidae</taxon>
        <taxon>Anophelinae</taxon>
        <taxon>Anopheles</taxon>
    </lineage>
</organism>
<reference evidence="2" key="3">
    <citation type="journal article" date="2013" name="Nucleic Acids Res.">
        <title>The genome of Anopheles darlingi, the main neotropical malaria vector.</title>
        <authorList>
            <person name="Marinotti O."/>
            <person name="Cerqueira G.C."/>
            <person name="de Almeida L.G."/>
            <person name="Ferro M.I."/>
            <person name="Loreto E.L."/>
            <person name="Zaha A."/>
            <person name="Teixeira S.M."/>
            <person name="Wespiser A.R."/>
            <person name="Almeida E Silva A."/>
            <person name="Schlindwein A.D."/>
            <person name="Pacheco A.C."/>
            <person name="Silva A.L."/>
            <person name="Graveley B.R."/>
            <person name="Walenz B.P."/>
            <person name="Lima Bde A."/>
            <person name="Ribeiro C.A."/>
            <person name="Nunes-Silva C.G."/>
            <person name="de Carvalho C.R."/>
            <person name="Soares C.M."/>
            <person name="de Menezes C.B."/>
            <person name="Matiolli C."/>
            <person name="Caffrey D."/>
            <person name="Araujo D.A."/>
            <person name="de Oliveira D.M."/>
            <person name="Golenbock D."/>
            <person name="Grisard E.C."/>
            <person name="Fantinatti-Garboggini F."/>
            <person name="de Carvalho F.M."/>
            <person name="Barcellos F.G."/>
            <person name="Prosdocimi F."/>
            <person name="May G."/>
            <person name="Azevedo Junior G.M."/>
            <person name="Guimaraes G.M."/>
            <person name="Goldman G.H."/>
            <person name="Padilha I.Q."/>
            <person name="Batista Jda S."/>
            <person name="Ferro J.A."/>
            <person name="Ribeiro J.M."/>
            <person name="Fietto J.L."/>
            <person name="Dabbas K.M."/>
            <person name="Cerdeira L."/>
            <person name="Agnez-Lima L.F."/>
            <person name="Brocchi M."/>
            <person name="de Carvalho M.O."/>
            <person name="Teixeira Mde M."/>
            <person name="Diniz Maia Mde M."/>
            <person name="Goldman M.H."/>
            <person name="Cruz Schneider M.P."/>
            <person name="Felipe M.S."/>
            <person name="Hungria M."/>
            <person name="Nicolas M.F."/>
            <person name="Pereira M."/>
            <person name="Montes M.A."/>
            <person name="Cantao M.E."/>
            <person name="Vincentz M."/>
            <person name="Rafael M.S."/>
            <person name="Silverman N."/>
            <person name="Stoco P.H."/>
            <person name="Souza R.C."/>
            <person name="Vicentini R."/>
            <person name="Gazzinelli R.T."/>
            <person name="Neves Rde O."/>
            <person name="Silva R."/>
            <person name="Astolfi-Filho S."/>
            <person name="Maciel T.E."/>
            <person name="Urmenyi T.P."/>
            <person name="Tadei W.P."/>
            <person name="Camargo E.P."/>
            <person name="de Vasconcelos A.T."/>
        </authorList>
    </citation>
    <scope>NUCLEOTIDE SEQUENCE</scope>
</reference>
<protein>
    <recommendedName>
        <fullName evidence="5">Secreted protein</fullName>
    </recommendedName>
</protein>
<dbReference type="EMBL" id="ADMH02001950">
    <property type="protein sequence ID" value="ETN60357.1"/>
    <property type="molecule type" value="Genomic_DNA"/>
</dbReference>
<sequence>MHTRVRCVVVVVVVIAVDLHPRNHIQVESVPIQSKSPPRSSVHYKRRLKEVEVQPHWHSQRVLLLYSLEVFRFSCEAVKCVLQSHRWQWNNFSVKS</sequence>
<dbReference type="Proteomes" id="UP000000673">
    <property type="component" value="Unassembled WGS sequence"/>
</dbReference>
<reference evidence="2 4" key="1">
    <citation type="journal article" date="2010" name="BMC Genomics">
        <title>Combination of measures distinguishes pre-miRNAs from other stem-loops in the genome of the newly sequenced Anopheles darlingi.</title>
        <authorList>
            <person name="Mendes N.D."/>
            <person name="Freitas A.T."/>
            <person name="Vasconcelos A.T."/>
            <person name="Sagot M.F."/>
        </authorList>
    </citation>
    <scope>NUCLEOTIDE SEQUENCE</scope>
</reference>
<feature type="signal peptide" evidence="1">
    <location>
        <begin position="1"/>
        <end position="16"/>
    </location>
</feature>
<evidence type="ECO:0000256" key="1">
    <source>
        <dbReference type="SAM" id="SignalP"/>
    </source>
</evidence>
<dbReference type="HOGENOM" id="CLU_2361434_0_0_1"/>
<gene>
    <name evidence="2" type="ORF">AND_008034</name>
</gene>